<sequence>MADTIKNLFEGNVPTTSSKVYTVPTNKYAVVKSAIICNYSASDALFTLTIGGSRIAQNHVIKPGATLVLSELDIPIIQGEEIYISSNISGLSIFLTGFERNYEPAGYPFVKVTATSADSIPSNDFDSIIRSIIICNGHGSVSSEVSMNTGWYLISKKVIKARDTLIVPLPKVFLPKGRPTNFISTGTNSWVTLILEKAVQ</sequence>
<dbReference type="RefSeq" id="WP_036611375.1">
    <property type="nucleotide sequence ID" value="NZ_CP145892.1"/>
</dbReference>
<dbReference type="Proteomes" id="UP001364764">
    <property type="component" value="Chromosome"/>
</dbReference>
<reference evidence="1 2" key="1">
    <citation type="submission" date="2024-02" db="EMBL/GenBank/DDBJ databases">
        <title>Complete sequences of two Paenibacillus sp. strains and one Lysinibacillus strain isolated from the environment on STAA medium highlight biotechnological potential.</title>
        <authorList>
            <person name="Attere S.A."/>
            <person name="Piche L.C."/>
            <person name="Intertaglia L."/>
            <person name="Lami R."/>
            <person name="Charette S.J."/>
            <person name="Vincent A.T."/>
        </authorList>
    </citation>
    <scope>NUCLEOTIDE SEQUENCE [LARGE SCALE GENOMIC DNA]</scope>
    <source>
        <strain evidence="1 2">Y5S-7</strain>
    </source>
</reference>
<evidence type="ECO:0000313" key="2">
    <source>
        <dbReference type="Proteomes" id="UP001364764"/>
    </source>
</evidence>
<gene>
    <name evidence="1" type="ORF">V6668_06500</name>
</gene>
<evidence type="ECO:0000313" key="1">
    <source>
        <dbReference type="EMBL" id="WWP21826.1"/>
    </source>
</evidence>
<accession>A0ABD8AWA9</accession>
<dbReference type="AlphaFoldDB" id="A0ABD8AWA9"/>
<proteinExistence type="predicted"/>
<dbReference type="GeneID" id="93475099"/>
<protein>
    <submittedName>
        <fullName evidence="1">Uncharacterized protein</fullName>
    </submittedName>
</protein>
<name>A0ABD8AWA9_PAEAM</name>
<organism evidence="1 2">
    <name type="scientific">Paenibacillus amylolyticus</name>
    <dbReference type="NCBI Taxonomy" id="1451"/>
    <lineage>
        <taxon>Bacteria</taxon>
        <taxon>Bacillati</taxon>
        <taxon>Bacillota</taxon>
        <taxon>Bacilli</taxon>
        <taxon>Bacillales</taxon>
        <taxon>Paenibacillaceae</taxon>
        <taxon>Paenibacillus</taxon>
    </lineage>
</organism>
<dbReference type="EMBL" id="CP145892">
    <property type="protein sequence ID" value="WWP21826.1"/>
    <property type="molecule type" value="Genomic_DNA"/>
</dbReference>